<sequence>MMHITALTVLTAGLLAAGLATPGHAATAERPPTLRVVEVGYSPAQALEDRLEMAVEACMSDKPAQAKRPAMPQPAELARLVTFEREALFDGEFWAEYVTQSTVGADAARGCAPVVYREFHVRQQKGCEAEWVGYSAPTSVLASGAAPSAGDRGYKAGTAGPGCPAKPAPALNLQGLKRQATGNGDCVWNADLLARDMRKAGMPVADSADDDLDVCLLASRPVYQHRGPWRNVTVMTRHPAGGLMEAMLYVGGRTQLKTLEEGQPIAAERFGRAGAERFIQQVAKQPLGGTR</sequence>
<evidence type="ECO:0000313" key="2">
    <source>
        <dbReference type="EMBL" id="MEK8046593.1"/>
    </source>
</evidence>
<gene>
    <name evidence="2" type="ORF">AACH00_09565</name>
</gene>
<feature type="chain" id="PRO_5045845559" description="Transglutaminase-like cysteine proteinase BTLCP" evidence="1">
    <location>
        <begin position="26"/>
        <end position="291"/>
    </location>
</feature>
<dbReference type="EMBL" id="JBBUTI010000006">
    <property type="protein sequence ID" value="MEK8046593.1"/>
    <property type="molecule type" value="Genomic_DNA"/>
</dbReference>
<accession>A0ABU9C4A3</accession>
<evidence type="ECO:0008006" key="4">
    <source>
        <dbReference type="Google" id="ProtNLM"/>
    </source>
</evidence>
<evidence type="ECO:0000313" key="3">
    <source>
        <dbReference type="Proteomes" id="UP001379945"/>
    </source>
</evidence>
<comment type="caution">
    <text evidence="2">The sequence shown here is derived from an EMBL/GenBank/DDBJ whole genome shotgun (WGS) entry which is preliminary data.</text>
</comment>
<dbReference type="Proteomes" id="UP001379945">
    <property type="component" value="Unassembled WGS sequence"/>
</dbReference>
<name>A0ABU9C4A3_9BURK</name>
<keyword evidence="1" id="KW-0732">Signal</keyword>
<evidence type="ECO:0000256" key="1">
    <source>
        <dbReference type="SAM" id="SignalP"/>
    </source>
</evidence>
<keyword evidence="3" id="KW-1185">Reference proteome</keyword>
<dbReference type="RefSeq" id="WP_341398890.1">
    <property type="nucleotide sequence ID" value="NZ_JBBUTI010000006.1"/>
</dbReference>
<protein>
    <recommendedName>
        <fullName evidence="4">Transglutaminase-like cysteine proteinase BTLCP</fullName>
    </recommendedName>
</protein>
<reference evidence="2 3" key="1">
    <citation type="submission" date="2024-04" db="EMBL/GenBank/DDBJ databases">
        <title>Novel species of the genus Ideonella isolated from streams.</title>
        <authorList>
            <person name="Lu H."/>
        </authorList>
    </citation>
    <scope>NUCLEOTIDE SEQUENCE [LARGE SCALE GENOMIC DNA]</scope>
    <source>
        <strain evidence="2 3">LYT19W</strain>
    </source>
</reference>
<organism evidence="2 3">
    <name type="scientific">Ideonella margarita</name>
    <dbReference type="NCBI Taxonomy" id="2984191"/>
    <lineage>
        <taxon>Bacteria</taxon>
        <taxon>Pseudomonadati</taxon>
        <taxon>Pseudomonadota</taxon>
        <taxon>Betaproteobacteria</taxon>
        <taxon>Burkholderiales</taxon>
        <taxon>Sphaerotilaceae</taxon>
        <taxon>Ideonella</taxon>
    </lineage>
</organism>
<feature type="signal peptide" evidence="1">
    <location>
        <begin position="1"/>
        <end position="25"/>
    </location>
</feature>
<proteinExistence type="predicted"/>